<dbReference type="Gene3D" id="3.30.390.50">
    <property type="entry name" value="CO dehydrogenase flavoprotein, C-terminal domain"/>
    <property type="match status" value="1"/>
</dbReference>
<comment type="similarity">
    <text evidence="2">Belongs to the LplA family.</text>
</comment>
<dbReference type="InterPro" id="IPR004562">
    <property type="entry name" value="LipoylTrfase_LipoateP_Ligase"/>
</dbReference>
<reference evidence="4" key="1">
    <citation type="submission" date="2022-03" db="EMBL/GenBank/DDBJ databases">
        <authorList>
            <person name="Martin H S."/>
        </authorList>
    </citation>
    <scope>NUCLEOTIDE SEQUENCE</scope>
</reference>
<name>A0ABN8I8R4_9NEOP</name>
<dbReference type="EMBL" id="OW152814">
    <property type="protein sequence ID" value="CAH2050665.1"/>
    <property type="molecule type" value="Genomic_DNA"/>
</dbReference>
<dbReference type="SUPFAM" id="SSF55681">
    <property type="entry name" value="Class II aaRS and biotin synthetases"/>
    <property type="match status" value="1"/>
</dbReference>
<feature type="domain" description="BPL/LPL catalytic" evidence="3">
    <location>
        <begin position="3"/>
        <end position="184"/>
    </location>
</feature>
<evidence type="ECO:0000256" key="1">
    <source>
        <dbReference type="ARBA" id="ARBA00005085"/>
    </source>
</evidence>
<dbReference type="InterPro" id="IPR004143">
    <property type="entry name" value="BPL_LPL_catalytic"/>
</dbReference>
<dbReference type="Gene3D" id="3.30.930.10">
    <property type="entry name" value="Bira Bifunctional Protein, Domain 2"/>
    <property type="match status" value="1"/>
</dbReference>
<evidence type="ECO:0000256" key="2">
    <source>
        <dbReference type="ARBA" id="ARBA00008242"/>
    </source>
</evidence>
<protein>
    <recommendedName>
        <fullName evidence="3">BPL/LPL catalytic domain-containing protein</fullName>
    </recommendedName>
</protein>
<keyword evidence="5" id="KW-1185">Reference proteome</keyword>
<organism evidence="4 5">
    <name type="scientific">Iphiclides podalirius</name>
    <name type="common">scarce swallowtail</name>
    <dbReference type="NCBI Taxonomy" id="110791"/>
    <lineage>
        <taxon>Eukaryota</taxon>
        <taxon>Metazoa</taxon>
        <taxon>Ecdysozoa</taxon>
        <taxon>Arthropoda</taxon>
        <taxon>Hexapoda</taxon>
        <taxon>Insecta</taxon>
        <taxon>Pterygota</taxon>
        <taxon>Neoptera</taxon>
        <taxon>Endopterygota</taxon>
        <taxon>Lepidoptera</taxon>
        <taxon>Glossata</taxon>
        <taxon>Ditrysia</taxon>
        <taxon>Papilionoidea</taxon>
        <taxon>Papilionidae</taxon>
        <taxon>Papilioninae</taxon>
        <taxon>Iphiclides</taxon>
    </lineage>
</organism>
<dbReference type="PANTHER" id="PTHR12561:SF3">
    <property type="entry name" value="LIPOYLTRANSFERASE 1, MITOCHONDRIAL"/>
    <property type="match status" value="1"/>
</dbReference>
<proteinExistence type="inferred from homology"/>
<dbReference type="Pfam" id="PF21948">
    <property type="entry name" value="LplA-B_cat"/>
    <property type="match status" value="1"/>
</dbReference>
<gene>
    <name evidence="4" type="ORF">IPOD504_LOCUS7596</name>
</gene>
<accession>A0ABN8I8R4</accession>
<evidence type="ECO:0000259" key="3">
    <source>
        <dbReference type="PROSITE" id="PS51733"/>
    </source>
</evidence>
<dbReference type="Proteomes" id="UP000837857">
    <property type="component" value="Chromosome 2"/>
</dbReference>
<comment type="pathway">
    <text evidence="1">Protein modification; protein lipoylation via exogenous pathway; protein N(6)-(lipoyl)lysine from lipoate: step 2/2.</text>
</comment>
<evidence type="ECO:0000313" key="4">
    <source>
        <dbReference type="EMBL" id="CAH2050665.1"/>
    </source>
</evidence>
<evidence type="ECO:0000313" key="5">
    <source>
        <dbReference type="Proteomes" id="UP000837857"/>
    </source>
</evidence>
<dbReference type="PROSITE" id="PS51733">
    <property type="entry name" value="BPL_LPL_CATALYTIC"/>
    <property type="match status" value="1"/>
</dbReference>
<dbReference type="InterPro" id="IPR045864">
    <property type="entry name" value="aa-tRNA-synth_II/BPL/LPL"/>
</dbReference>
<dbReference type="CDD" id="cd16443">
    <property type="entry name" value="LplA"/>
    <property type="match status" value="1"/>
</dbReference>
<dbReference type="PANTHER" id="PTHR12561">
    <property type="entry name" value="LIPOATE-PROTEIN LIGASE"/>
    <property type="match status" value="1"/>
</dbReference>
<sequence length="340" mass="38363">MDFTNHHVMMVWRNEPCVVIGRHQNPWQEANVSHLAEKDISLARRNSGGGTVYHDRGNLNITFFTPRERYDRKYNLELIKRALFRGFGIKSVINKRDDIVVQDNYKISGTAAKLGRLTAYHHCTLLVNANKADLSKALAKRETKATESTRSPVANLADIDHKVSVESLQTAVGYEYLRTPALHIEDGGQTLIKKQRGFQFVNPTNEWFPGLSGLRNELESWDWCFGRTPVFTVSRTFPVPAELLAPSRVYRASEELVINMTVEKGLISDVTLNIPPGLVESGFHGEASVITHLKGKRFTSEALSALQDAMLTRHLSNDIKKLDEKEQFVAKCFDQVVNTI</sequence>
<feature type="non-terminal residue" evidence="4">
    <location>
        <position position="340"/>
    </location>
</feature>